<reference evidence="1 2" key="1">
    <citation type="journal article" date="2015" name="Nat. Commun.">
        <title>Lucilia cuprina genome unlocks parasitic fly biology to underpin future interventions.</title>
        <authorList>
            <person name="Anstead C.A."/>
            <person name="Korhonen P.K."/>
            <person name="Young N.D."/>
            <person name="Hall R.S."/>
            <person name="Jex A.R."/>
            <person name="Murali S.C."/>
            <person name="Hughes D.S."/>
            <person name="Lee S.F."/>
            <person name="Perry T."/>
            <person name="Stroehlein A.J."/>
            <person name="Ansell B.R."/>
            <person name="Breugelmans B."/>
            <person name="Hofmann A."/>
            <person name="Qu J."/>
            <person name="Dugan S."/>
            <person name="Lee S.L."/>
            <person name="Chao H."/>
            <person name="Dinh H."/>
            <person name="Han Y."/>
            <person name="Doddapaneni H.V."/>
            <person name="Worley K.C."/>
            <person name="Muzny D.M."/>
            <person name="Ioannidis P."/>
            <person name="Waterhouse R.M."/>
            <person name="Zdobnov E.M."/>
            <person name="James P.J."/>
            <person name="Bagnall N.H."/>
            <person name="Kotze A.C."/>
            <person name="Gibbs R.A."/>
            <person name="Richards S."/>
            <person name="Batterham P."/>
            <person name="Gasser R.B."/>
        </authorList>
    </citation>
    <scope>NUCLEOTIDE SEQUENCE [LARGE SCALE GENOMIC DNA]</scope>
    <source>
        <strain evidence="1 2">LS</strain>
        <tissue evidence="1">Full body</tissue>
    </source>
</reference>
<dbReference type="AlphaFoldDB" id="A0A0L0CRB2"/>
<evidence type="ECO:0000313" key="2">
    <source>
        <dbReference type="Proteomes" id="UP000037069"/>
    </source>
</evidence>
<evidence type="ECO:0000313" key="1">
    <source>
        <dbReference type="EMBL" id="KNC34895.1"/>
    </source>
</evidence>
<organism evidence="1 2">
    <name type="scientific">Lucilia cuprina</name>
    <name type="common">Green bottle fly</name>
    <name type="synonym">Australian sheep blowfly</name>
    <dbReference type="NCBI Taxonomy" id="7375"/>
    <lineage>
        <taxon>Eukaryota</taxon>
        <taxon>Metazoa</taxon>
        <taxon>Ecdysozoa</taxon>
        <taxon>Arthropoda</taxon>
        <taxon>Hexapoda</taxon>
        <taxon>Insecta</taxon>
        <taxon>Pterygota</taxon>
        <taxon>Neoptera</taxon>
        <taxon>Endopterygota</taxon>
        <taxon>Diptera</taxon>
        <taxon>Brachycera</taxon>
        <taxon>Muscomorpha</taxon>
        <taxon>Oestroidea</taxon>
        <taxon>Calliphoridae</taxon>
        <taxon>Luciliinae</taxon>
        <taxon>Lucilia</taxon>
    </lineage>
</organism>
<dbReference type="Proteomes" id="UP000037069">
    <property type="component" value="Unassembled WGS sequence"/>
</dbReference>
<dbReference type="EMBL" id="JRES01000009">
    <property type="protein sequence ID" value="KNC34895.1"/>
    <property type="molecule type" value="Genomic_DNA"/>
</dbReference>
<comment type="caution">
    <text evidence="1">The sequence shown here is derived from an EMBL/GenBank/DDBJ whole genome shotgun (WGS) entry which is preliminary data.</text>
</comment>
<keyword evidence="2" id="KW-1185">Reference proteome</keyword>
<accession>A0A0L0CRB2</accession>
<protein>
    <submittedName>
        <fullName evidence="1">Uncharacterized protein</fullName>
    </submittedName>
</protein>
<gene>
    <name evidence="1" type="ORF">FF38_06740</name>
</gene>
<name>A0A0L0CRB2_LUCCU</name>
<proteinExistence type="predicted"/>
<sequence length="163" mass="18664">MYVHKHADEMTTVQATTAPRGTVVQNKFPSNQRGLILNPLQRGVRSDYPTTFILVPQSLGGVSVAWDTVPNLYRIKNCEFVYQPQLPHECQRGLSNNRDKSKSVTLPCDLPVPTVAVYVAPWFDLMSNQERQRIHFIITILHSDKLETYDGKLRPLRPFRMSL</sequence>